<dbReference type="EMBL" id="MBFR01000021">
    <property type="protein sequence ID" value="PVU96934.1"/>
    <property type="molecule type" value="Genomic_DNA"/>
</dbReference>
<dbReference type="GO" id="GO:0005886">
    <property type="term" value="C:plasma membrane"/>
    <property type="evidence" value="ECO:0007669"/>
    <property type="project" value="UniProtKB-SubCell"/>
</dbReference>
<dbReference type="Pfam" id="PF03198">
    <property type="entry name" value="Glyco_hydro_72"/>
    <property type="match status" value="1"/>
</dbReference>
<evidence type="ECO:0000256" key="10">
    <source>
        <dbReference type="RuleBase" id="RU361209"/>
    </source>
</evidence>
<evidence type="ECO:0000256" key="6">
    <source>
        <dbReference type="ARBA" id="ARBA00023136"/>
    </source>
</evidence>
<comment type="function">
    <text evidence="10">Splits internally a 1,3-beta-glucan molecule and transfers the newly generated reducing end (the donor) to the non-reducing end of another 1,3-beta-glucan molecule (the acceptor) forming a 1,3-beta linkage, resulting in the elongation of 1,3-beta-glucan chains in the cell wall.</text>
</comment>
<dbReference type="Pfam" id="PF07983">
    <property type="entry name" value="X8"/>
    <property type="match status" value="1"/>
</dbReference>
<dbReference type="SUPFAM" id="SSF51445">
    <property type="entry name" value="(Trans)glycosidases"/>
    <property type="match status" value="1"/>
</dbReference>
<keyword evidence="7" id="KW-1015">Disulfide bond</keyword>
<proteinExistence type="inferred from homology"/>
<dbReference type="AlphaFoldDB" id="A0A2T9YXA7"/>
<evidence type="ECO:0000256" key="1">
    <source>
        <dbReference type="ARBA" id="ARBA00004196"/>
    </source>
</evidence>
<evidence type="ECO:0000256" key="11">
    <source>
        <dbReference type="SAM" id="MobiDB-lite"/>
    </source>
</evidence>
<comment type="similarity">
    <text evidence="3 10">Belongs to the glycosyl hydrolase 72 family.</text>
</comment>
<keyword evidence="9 10" id="KW-0449">Lipoprotein</keyword>
<evidence type="ECO:0000259" key="12">
    <source>
        <dbReference type="SMART" id="SM00768"/>
    </source>
</evidence>
<dbReference type="EC" id="2.4.1.-" evidence="10"/>
<keyword evidence="10" id="KW-0808">Transferase</keyword>
<dbReference type="Gene3D" id="1.20.58.1040">
    <property type="match status" value="1"/>
</dbReference>
<dbReference type="InterPro" id="IPR004886">
    <property type="entry name" value="Glucanosyltransferase"/>
</dbReference>
<keyword evidence="5" id="KW-0732">Signal</keyword>
<accession>A0A2T9YXA7</accession>
<keyword evidence="14" id="KW-1185">Reference proteome</keyword>
<evidence type="ECO:0000256" key="8">
    <source>
        <dbReference type="ARBA" id="ARBA00023180"/>
    </source>
</evidence>
<protein>
    <recommendedName>
        <fullName evidence="10">1,3-beta-glucanosyltransferase</fullName>
        <ecNumber evidence="10">2.4.1.-</ecNumber>
    </recommendedName>
</protein>
<dbReference type="PANTHER" id="PTHR31468:SF2">
    <property type="entry name" value="1,3-BETA-GLUCANOSYLTRANSFERASE GAS1"/>
    <property type="match status" value="1"/>
</dbReference>
<feature type="compositionally biased region" description="Low complexity" evidence="11">
    <location>
        <begin position="476"/>
        <end position="491"/>
    </location>
</feature>
<feature type="region of interest" description="Disordered" evidence="11">
    <location>
        <begin position="472"/>
        <end position="520"/>
    </location>
</feature>
<dbReference type="GO" id="GO:0071970">
    <property type="term" value="P:fungal-type cell wall (1-&gt;3)-beta-D-glucan biosynthetic process"/>
    <property type="evidence" value="ECO:0007669"/>
    <property type="project" value="TreeGrafter"/>
</dbReference>
<comment type="caution">
    <text evidence="13">The sequence shown here is derived from an EMBL/GenBank/DDBJ whole genome shotgun (WGS) entry which is preliminary data.</text>
</comment>
<feature type="compositionally biased region" description="Low complexity" evidence="11">
    <location>
        <begin position="505"/>
        <end position="519"/>
    </location>
</feature>
<reference evidence="13 14" key="1">
    <citation type="journal article" date="2018" name="MBio">
        <title>Comparative Genomics Reveals the Core Gene Toolbox for the Fungus-Insect Symbiosis.</title>
        <authorList>
            <person name="Wang Y."/>
            <person name="Stata M."/>
            <person name="Wang W."/>
            <person name="Stajich J.E."/>
            <person name="White M.M."/>
            <person name="Moncalvo J.M."/>
        </authorList>
    </citation>
    <scope>NUCLEOTIDE SEQUENCE [LARGE SCALE GENOMIC DNA]</scope>
    <source>
        <strain evidence="13 14">SWE-8-4</strain>
    </source>
</reference>
<feature type="compositionally biased region" description="Basic and acidic residues" evidence="11">
    <location>
        <begin position="492"/>
        <end position="504"/>
    </location>
</feature>
<dbReference type="GO" id="GO:0098552">
    <property type="term" value="C:side of membrane"/>
    <property type="evidence" value="ECO:0007669"/>
    <property type="project" value="UniProtKB-KW"/>
</dbReference>
<keyword evidence="8" id="KW-0325">Glycoprotein</keyword>
<comment type="subcellular location">
    <subcellularLocation>
        <location evidence="1">Cell envelope</location>
    </subcellularLocation>
    <subcellularLocation>
        <location evidence="10">Cell membrane</location>
        <topology evidence="10">Lipid-anchor</topology>
        <topology evidence="10">GPI-anchor</topology>
    </subcellularLocation>
    <subcellularLocation>
        <location evidence="2">Membrane</location>
        <topology evidence="2">Lipid-anchor</topology>
        <topology evidence="2">GPI-anchor</topology>
    </subcellularLocation>
</comment>
<evidence type="ECO:0000256" key="9">
    <source>
        <dbReference type="ARBA" id="ARBA00023288"/>
    </source>
</evidence>
<dbReference type="GO" id="GO:0042124">
    <property type="term" value="F:1,3-beta-glucanosyltransferase activity"/>
    <property type="evidence" value="ECO:0007669"/>
    <property type="project" value="TreeGrafter"/>
</dbReference>
<dbReference type="Proteomes" id="UP000245383">
    <property type="component" value="Unassembled WGS sequence"/>
</dbReference>
<keyword evidence="6 10" id="KW-0472">Membrane</keyword>
<dbReference type="OrthoDB" id="421038at2759"/>
<evidence type="ECO:0000256" key="3">
    <source>
        <dbReference type="ARBA" id="ARBA00007528"/>
    </source>
</evidence>
<dbReference type="Gene3D" id="3.20.20.80">
    <property type="entry name" value="Glycosidases"/>
    <property type="match status" value="1"/>
</dbReference>
<dbReference type="PANTHER" id="PTHR31468">
    <property type="entry name" value="1,3-BETA-GLUCANOSYLTRANSFERASE GAS1"/>
    <property type="match status" value="1"/>
</dbReference>
<dbReference type="InterPro" id="IPR012946">
    <property type="entry name" value="X8"/>
</dbReference>
<evidence type="ECO:0000313" key="14">
    <source>
        <dbReference type="Proteomes" id="UP000245383"/>
    </source>
</evidence>
<evidence type="ECO:0000256" key="2">
    <source>
        <dbReference type="ARBA" id="ARBA00004589"/>
    </source>
</evidence>
<evidence type="ECO:0000256" key="7">
    <source>
        <dbReference type="ARBA" id="ARBA00023157"/>
    </source>
</evidence>
<name>A0A2T9YXA7_9FUNG</name>
<gene>
    <name evidence="13" type="ORF">BB561_000872</name>
</gene>
<organism evidence="13 14">
    <name type="scientific">Smittium simulii</name>
    <dbReference type="NCBI Taxonomy" id="133385"/>
    <lineage>
        <taxon>Eukaryota</taxon>
        <taxon>Fungi</taxon>
        <taxon>Fungi incertae sedis</taxon>
        <taxon>Zoopagomycota</taxon>
        <taxon>Kickxellomycotina</taxon>
        <taxon>Harpellomycetes</taxon>
        <taxon>Harpellales</taxon>
        <taxon>Legeriomycetaceae</taxon>
        <taxon>Smittium</taxon>
    </lineage>
</organism>
<feature type="domain" description="X8" evidence="12">
    <location>
        <begin position="373"/>
        <end position="468"/>
    </location>
</feature>
<evidence type="ECO:0000313" key="13">
    <source>
        <dbReference type="EMBL" id="PVU96934.1"/>
    </source>
</evidence>
<dbReference type="GO" id="GO:0031505">
    <property type="term" value="P:fungal-type cell wall organization"/>
    <property type="evidence" value="ECO:0007669"/>
    <property type="project" value="TreeGrafter"/>
</dbReference>
<sequence length="548" mass="59722">MKLSTVFTIYSLATTTCALDKIVIKGSKFFNSISGDQFFIKGLAYQPEKGDPTPAKQDPLANPLACERDAPLIKELGVNTIRVYQTDSSNDHDDCVKAFADNGIYLMLDIASASMAIDRDDPSWYVDLFAGYRNKIDAFAKYDNVIGFIAGNEVANNEKTTPSAAFVKAAIRDVKEYLAKNKLDFPVGYASNDEPTIRDPLMDYFNCGDDASARADFYGANLYSWCGSKATFSSSGYDKITEKFKDYSIPVLLSEYGCIAERPRPFNEAKSLYGSDMSATFSGGFMYMFTEEENNYGIVDVTYSSSELKKLEEFDIFKNVLSKVSPTGVKMKDYNSSNKIQSCPSPSEAWKVKSTELPQTPSTKACECMVESLGCALSKDFTIENPKAAQALLKDICSSSVKCDPIEYDTSKGTYGAFQFCNLKEKLSWALNAQYELKGKNADSCTVDGFNTDLKKSPSVSDISTCATKENDIGMKSSNTGSTSSSGSKNTSKSDSKNTSKSDSENTSNSSSDSGSKSNAAPNYNSPSIFSHSMAGFAICIVALVTIY</sequence>
<dbReference type="STRING" id="133385.A0A2T9YXA7"/>
<keyword evidence="4 10" id="KW-0336">GPI-anchor</keyword>
<dbReference type="InterPro" id="IPR017853">
    <property type="entry name" value="GH"/>
</dbReference>
<evidence type="ECO:0000256" key="4">
    <source>
        <dbReference type="ARBA" id="ARBA00022622"/>
    </source>
</evidence>
<dbReference type="SMART" id="SM00768">
    <property type="entry name" value="X8"/>
    <property type="match status" value="1"/>
</dbReference>
<evidence type="ECO:0000256" key="5">
    <source>
        <dbReference type="ARBA" id="ARBA00022729"/>
    </source>
</evidence>